<evidence type="ECO:0000256" key="5">
    <source>
        <dbReference type="ARBA" id="ARBA00022840"/>
    </source>
</evidence>
<protein>
    <recommendedName>
        <fullName evidence="8">Protein kinase domain-containing protein</fullName>
    </recommendedName>
</protein>
<reference evidence="9" key="1">
    <citation type="submission" date="2022-07" db="EMBL/GenBank/DDBJ databases">
        <title>Genome Sequence of Leucocoprinus birnbaumii.</title>
        <authorList>
            <person name="Buettner E."/>
        </authorList>
    </citation>
    <scope>NUCLEOTIDE SEQUENCE</scope>
    <source>
        <strain evidence="9">VT141</strain>
    </source>
</reference>
<keyword evidence="7" id="KW-0472">Membrane</keyword>
<feature type="compositionally biased region" description="Polar residues" evidence="6">
    <location>
        <begin position="487"/>
        <end position="511"/>
    </location>
</feature>
<sequence>MTIWSTMTGYYQVGLESGVRAFNIITKYATFLCTSTLAFTSSIIDHIRTSITGLEARVIETFSVDVSHLRVHASHVFKLVVTTLEEYTAKILKHLEEFLVVVILVILDVIWFLIQGWQMDRLATITPAHQMITGPPIRLLIEGPPIRLLITEPAARLLITGGPTHLLIAGPSTHLSITAPPARLLITGPPNRLLITGPPSRLLITGLPTRLLITGPPAQLLLTGPPRLLISHPLTCLLITGPAARKLITILPTRLTVEAPTSPLLIESCPVLSLSETCLSHKGASAQRLVQAPLARLVLLSLASPLVLPSTRGLTTGLPIQYISTTSFNGFSSSTQSSYSFAPTPLRSPVTLSLPPPTLEDSVLPQGETDVFEMEAGAEVPTSGTIGPDEDPVSHHSLEDLPVHCIEDECSAVNNVAPTGLGLDVSVNVENWGCDIVRTLDEFGVHTLAGREGSPALGSDTSSTRSLSSSDGSSPDPSSDISPTSSNATTPEIPSASKSSVNSPKPSTVPSHTEEGAKDPVCGSLSEQNESEEGGELTDPLDEFNRNDPFLRNITVPDFQPVAISGFGIVWKGVDQHGQAYAVKVVSRDPQNDENMKEEIRAMKMAQGSQWTTELFYEEASPYDFLLVTEWCSGGDLFDRWGRAGGYFMKEIATLFTAQILLGIHNLHLRGIVHRDIKFKNIMVQKGRIKIIDFGLAATFDHERVPSKYQVHHILRKSAQEDNFPLLHAEPRNPHIAEGTCGTPGYCPPEVFQEGRYSFGVDYYAMAVMYHAMLTSEYPYYFDSTEEHYDHEVICIDSLGILDEEYRDFFKRTLAHRPRDRLTVRRMKAHPVFYDIDWKALERGTFIHPALFCAGR</sequence>
<dbReference type="Proteomes" id="UP001213000">
    <property type="component" value="Unassembled WGS sequence"/>
</dbReference>
<dbReference type="PROSITE" id="PS00108">
    <property type="entry name" value="PROTEIN_KINASE_ST"/>
    <property type="match status" value="1"/>
</dbReference>
<dbReference type="EMBL" id="JANIEX010001452">
    <property type="protein sequence ID" value="KAJ3557768.1"/>
    <property type="molecule type" value="Genomic_DNA"/>
</dbReference>
<keyword evidence="7" id="KW-1133">Transmembrane helix</keyword>
<organism evidence="9 10">
    <name type="scientific">Leucocoprinus birnbaumii</name>
    <dbReference type="NCBI Taxonomy" id="56174"/>
    <lineage>
        <taxon>Eukaryota</taxon>
        <taxon>Fungi</taxon>
        <taxon>Dikarya</taxon>
        <taxon>Basidiomycota</taxon>
        <taxon>Agaricomycotina</taxon>
        <taxon>Agaricomycetes</taxon>
        <taxon>Agaricomycetidae</taxon>
        <taxon>Agaricales</taxon>
        <taxon>Agaricineae</taxon>
        <taxon>Agaricaceae</taxon>
        <taxon>Leucocoprinus</taxon>
    </lineage>
</organism>
<dbReference type="InterPro" id="IPR008271">
    <property type="entry name" value="Ser/Thr_kinase_AS"/>
</dbReference>
<dbReference type="InterPro" id="IPR011009">
    <property type="entry name" value="Kinase-like_dom_sf"/>
</dbReference>
<dbReference type="Pfam" id="PF00069">
    <property type="entry name" value="Pkinase"/>
    <property type="match status" value="1"/>
</dbReference>
<evidence type="ECO:0000256" key="6">
    <source>
        <dbReference type="SAM" id="MobiDB-lite"/>
    </source>
</evidence>
<dbReference type="SUPFAM" id="SSF56112">
    <property type="entry name" value="Protein kinase-like (PK-like)"/>
    <property type="match status" value="1"/>
</dbReference>
<feature type="region of interest" description="Disordered" evidence="6">
    <location>
        <begin position="450"/>
        <end position="544"/>
    </location>
</feature>
<dbReference type="PANTHER" id="PTHR24351">
    <property type="entry name" value="RIBOSOMAL PROTEIN S6 KINASE"/>
    <property type="match status" value="1"/>
</dbReference>
<dbReference type="Gene3D" id="1.10.510.10">
    <property type="entry name" value="Transferase(Phosphotransferase) domain 1"/>
    <property type="match status" value="1"/>
</dbReference>
<evidence type="ECO:0000259" key="8">
    <source>
        <dbReference type="PROSITE" id="PS50011"/>
    </source>
</evidence>
<dbReference type="InterPro" id="IPR000719">
    <property type="entry name" value="Prot_kinase_dom"/>
</dbReference>
<feature type="transmembrane region" description="Helical" evidence="7">
    <location>
        <begin position="98"/>
        <end position="117"/>
    </location>
</feature>
<proteinExistence type="predicted"/>
<gene>
    <name evidence="9" type="ORF">NP233_g11660</name>
</gene>
<keyword evidence="2" id="KW-0808">Transferase</keyword>
<dbReference type="GO" id="GO:0004674">
    <property type="term" value="F:protein serine/threonine kinase activity"/>
    <property type="evidence" value="ECO:0007669"/>
    <property type="project" value="UniProtKB-KW"/>
</dbReference>
<feature type="compositionally biased region" description="Acidic residues" evidence="6">
    <location>
        <begin position="529"/>
        <end position="542"/>
    </location>
</feature>
<evidence type="ECO:0000256" key="2">
    <source>
        <dbReference type="ARBA" id="ARBA00022679"/>
    </source>
</evidence>
<dbReference type="AlphaFoldDB" id="A0AAD5VJN7"/>
<name>A0AAD5VJN7_9AGAR</name>
<keyword evidence="5" id="KW-0067">ATP-binding</keyword>
<evidence type="ECO:0000256" key="1">
    <source>
        <dbReference type="ARBA" id="ARBA00022527"/>
    </source>
</evidence>
<feature type="domain" description="Protein kinase" evidence="8">
    <location>
        <begin position="556"/>
        <end position="833"/>
    </location>
</feature>
<dbReference type="Gene3D" id="3.30.200.20">
    <property type="entry name" value="Phosphorylase Kinase, domain 1"/>
    <property type="match status" value="1"/>
</dbReference>
<feature type="compositionally biased region" description="Low complexity" evidence="6">
    <location>
        <begin position="459"/>
        <end position="486"/>
    </location>
</feature>
<evidence type="ECO:0000256" key="4">
    <source>
        <dbReference type="ARBA" id="ARBA00022777"/>
    </source>
</evidence>
<accession>A0AAD5VJN7</accession>
<evidence type="ECO:0000256" key="3">
    <source>
        <dbReference type="ARBA" id="ARBA00022741"/>
    </source>
</evidence>
<evidence type="ECO:0000256" key="7">
    <source>
        <dbReference type="SAM" id="Phobius"/>
    </source>
</evidence>
<dbReference type="SMART" id="SM00220">
    <property type="entry name" value="S_TKc"/>
    <property type="match status" value="1"/>
</dbReference>
<comment type="caution">
    <text evidence="9">The sequence shown here is derived from an EMBL/GenBank/DDBJ whole genome shotgun (WGS) entry which is preliminary data.</text>
</comment>
<keyword evidence="7" id="KW-0812">Transmembrane</keyword>
<keyword evidence="3" id="KW-0547">Nucleotide-binding</keyword>
<dbReference type="PROSITE" id="PS50011">
    <property type="entry name" value="PROTEIN_KINASE_DOM"/>
    <property type="match status" value="1"/>
</dbReference>
<evidence type="ECO:0000313" key="9">
    <source>
        <dbReference type="EMBL" id="KAJ3557768.1"/>
    </source>
</evidence>
<keyword evidence="4" id="KW-0418">Kinase</keyword>
<dbReference type="GO" id="GO:0005524">
    <property type="term" value="F:ATP binding"/>
    <property type="evidence" value="ECO:0007669"/>
    <property type="project" value="UniProtKB-KW"/>
</dbReference>
<keyword evidence="10" id="KW-1185">Reference proteome</keyword>
<evidence type="ECO:0000313" key="10">
    <source>
        <dbReference type="Proteomes" id="UP001213000"/>
    </source>
</evidence>
<keyword evidence="1" id="KW-0723">Serine/threonine-protein kinase</keyword>